<proteinExistence type="predicted"/>
<dbReference type="Pfam" id="PF23899">
    <property type="entry name" value="SU10_portal"/>
    <property type="match status" value="1"/>
</dbReference>
<evidence type="ECO:0000313" key="1">
    <source>
        <dbReference type="EMBL" id="KKK48451.1"/>
    </source>
</evidence>
<reference evidence="1" key="1">
    <citation type="journal article" date="2015" name="Nature">
        <title>Complex archaea that bridge the gap between prokaryotes and eukaryotes.</title>
        <authorList>
            <person name="Spang A."/>
            <person name="Saw J.H."/>
            <person name="Jorgensen S.L."/>
            <person name="Zaremba-Niedzwiedzka K."/>
            <person name="Martijn J."/>
            <person name="Lind A.E."/>
            <person name="van Eijk R."/>
            <person name="Schleper C."/>
            <person name="Guy L."/>
            <person name="Ettema T.J."/>
        </authorList>
    </citation>
    <scope>NUCLEOTIDE SEQUENCE</scope>
</reference>
<dbReference type="AlphaFoldDB" id="A0A0F8YK49"/>
<organism evidence="1">
    <name type="scientific">marine sediment metagenome</name>
    <dbReference type="NCBI Taxonomy" id="412755"/>
    <lineage>
        <taxon>unclassified sequences</taxon>
        <taxon>metagenomes</taxon>
        <taxon>ecological metagenomes</taxon>
    </lineage>
</organism>
<dbReference type="EMBL" id="LAZR01069057">
    <property type="protein sequence ID" value="KKK48451.1"/>
    <property type="molecule type" value="Genomic_DNA"/>
</dbReference>
<name>A0A0F8YK49_9ZZZZ</name>
<dbReference type="InterPro" id="IPR056909">
    <property type="entry name" value="SU10_portal"/>
</dbReference>
<comment type="caution">
    <text evidence="1">The sequence shown here is derived from an EMBL/GenBank/DDBJ whole genome shotgun (WGS) entry which is preliminary data.</text>
</comment>
<accession>A0A0F8YK49</accession>
<gene>
    <name evidence="1" type="ORF">LCGC14_3144980</name>
</gene>
<sequence>VDIVDPRLYFEAAGYEDNWENPFQGTRERKPISWIRAHFPENGKKVKPDENEYKIADWGDDFEVQHQFATVYEVWMRDPEIEDYYLTDKAGEDVLNEKGKKEKGERAKYPYGKIVTFTQSVLLNERPSKYRHNRPPYVKLYDYLIPHQPIGMGEPDQIEELNRSANRGMQLMDKFMQLYCDPNWLVDANAGIDVEEVKRSLPGGGNIYDYNHQMNENPIKRVEMGNLPADIYKYMSLLPQVIETVSGVTEITQGLKSTAEERTAAETNTMIESSYTRTRQKVRNLEFSIKRVCWLLVDLMQQFYTNTRDFSIKTDKNVDFYKVSNQQPFVGNMMQPG</sequence>
<feature type="non-terminal residue" evidence="1">
    <location>
        <position position="337"/>
    </location>
</feature>
<feature type="non-terminal residue" evidence="1">
    <location>
        <position position="1"/>
    </location>
</feature>
<protein>
    <submittedName>
        <fullName evidence="1">Uncharacterized protein</fullName>
    </submittedName>
</protein>